<gene>
    <name evidence="1" type="ORF">GCM10023187_46950</name>
</gene>
<dbReference type="Gene3D" id="3.40.1660.10">
    <property type="entry name" value="EreA-like (biosynthetic domain)"/>
    <property type="match status" value="1"/>
</dbReference>
<organism evidence="1 2">
    <name type="scientific">Nibrella viscosa</name>
    <dbReference type="NCBI Taxonomy" id="1084524"/>
    <lineage>
        <taxon>Bacteria</taxon>
        <taxon>Pseudomonadati</taxon>
        <taxon>Bacteroidota</taxon>
        <taxon>Cytophagia</taxon>
        <taxon>Cytophagales</taxon>
        <taxon>Spirosomataceae</taxon>
        <taxon>Nibrella</taxon>
    </lineage>
</organism>
<dbReference type="EMBL" id="BAABHB010000013">
    <property type="protein sequence ID" value="GAA4415961.1"/>
    <property type="molecule type" value="Genomic_DNA"/>
</dbReference>
<reference evidence="2" key="1">
    <citation type="journal article" date="2019" name="Int. J. Syst. Evol. Microbiol.">
        <title>The Global Catalogue of Microorganisms (GCM) 10K type strain sequencing project: providing services to taxonomists for standard genome sequencing and annotation.</title>
        <authorList>
            <consortium name="The Broad Institute Genomics Platform"/>
            <consortium name="The Broad Institute Genome Sequencing Center for Infectious Disease"/>
            <person name="Wu L."/>
            <person name="Ma J."/>
        </authorList>
    </citation>
    <scope>NUCLEOTIDE SEQUENCE [LARGE SCALE GENOMIC DNA]</scope>
    <source>
        <strain evidence="2">JCM 17925</strain>
    </source>
</reference>
<protein>
    <submittedName>
        <fullName evidence="1">Uncharacterized protein</fullName>
    </submittedName>
</protein>
<name>A0ABP8KTP3_9BACT</name>
<comment type="caution">
    <text evidence="1">The sequence shown here is derived from an EMBL/GenBank/DDBJ whole genome shotgun (WGS) entry which is preliminary data.</text>
</comment>
<accession>A0ABP8KTP3</accession>
<evidence type="ECO:0000313" key="1">
    <source>
        <dbReference type="EMBL" id="GAA4415961.1"/>
    </source>
</evidence>
<keyword evidence="2" id="KW-1185">Reference proteome</keyword>
<dbReference type="Proteomes" id="UP001500936">
    <property type="component" value="Unassembled WGS sequence"/>
</dbReference>
<proteinExistence type="predicted"/>
<evidence type="ECO:0000313" key="2">
    <source>
        <dbReference type="Proteomes" id="UP001500936"/>
    </source>
</evidence>
<dbReference type="SUPFAM" id="SSF159501">
    <property type="entry name" value="EreA/ChaN-like"/>
    <property type="match status" value="1"/>
</dbReference>
<dbReference type="RefSeq" id="WP_345270493.1">
    <property type="nucleotide sequence ID" value="NZ_BAABHB010000013.1"/>
</dbReference>
<sequence>METISAKTDQNREQSYALTSAKDLDPLLERIGDARCVLLGEASQGTHEY</sequence>